<keyword evidence="2" id="KW-1185">Reference proteome</keyword>
<accession>A0A2V1IME4</accession>
<protein>
    <submittedName>
        <fullName evidence="1">Uncharacterized protein</fullName>
    </submittedName>
</protein>
<comment type="caution">
    <text evidence="1">The sequence shown here is derived from an EMBL/GenBank/DDBJ whole genome shotgun (WGS) entry which is preliminary data.</text>
</comment>
<dbReference type="AlphaFoldDB" id="A0A2V1IME4"/>
<name>A0A2V1IME4_9BACT</name>
<dbReference type="Proteomes" id="UP000244905">
    <property type="component" value="Unassembled WGS sequence"/>
</dbReference>
<reference evidence="2" key="1">
    <citation type="submission" date="2018-02" db="EMBL/GenBank/DDBJ databases">
        <authorList>
            <person name="Clavel T."/>
            <person name="Strowig T."/>
        </authorList>
    </citation>
    <scope>NUCLEOTIDE SEQUENCE [LARGE SCALE GENOMIC DNA]</scope>
    <source>
        <strain evidence="2">DSM 103720</strain>
    </source>
</reference>
<evidence type="ECO:0000313" key="1">
    <source>
        <dbReference type="EMBL" id="PWB01925.1"/>
    </source>
</evidence>
<gene>
    <name evidence="1" type="ORF">C5O23_08265</name>
</gene>
<evidence type="ECO:0000313" key="2">
    <source>
        <dbReference type="Proteomes" id="UP000244905"/>
    </source>
</evidence>
<dbReference type="EMBL" id="PUEC01000017">
    <property type="protein sequence ID" value="PWB01925.1"/>
    <property type="molecule type" value="Genomic_DNA"/>
</dbReference>
<proteinExistence type="predicted"/>
<organism evidence="1 2">
    <name type="scientific">Duncaniella muris</name>
    <dbReference type="NCBI Taxonomy" id="2094150"/>
    <lineage>
        <taxon>Bacteria</taxon>
        <taxon>Pseudomonadati</taxon>
        <taxon>Bacteroidota</taxon>
        <taxon>Bacteroidia</taxon>
        <taxon>Bacteroidales</taxon>
        <taxon>Muribaculaceae</taxon>
        <taxon>Duncaniella</taxon>
    </lineage>
</organism>
<sequence length="309" mass="33033">MMAALGANAEVFTYDFNNTPLYCKAIFSPAGEIVDEATELEGLGFGSNYDFIDKTGMALNTCGSMFNVKNADGKWEAVKNRCIDLVDGQTYTLEGEDGDFTAIDMTHPFICWNQDGVGPARTLLMKGWGGNHGVDTNYGAASEADAVETTHAIAFNRNSNTGSRTGTYIQFPAIGNPTKLTIWIGHAGGKYIDKGLYAEVTPVVNGVVGETIAVNGPSDAKAKRYYKQEVALPAGLTGNVAFRIGCGGSELGLYHVVMEGSAPEQSGIEDIIANPEADENAPIYNVLGVQVDENYKGIVIKNGKKYIQK</sequence>